<proteinExistence type="predicted"/>
<keyword evidence="2" id="KW-1185">Reference proteome</keyword>
<dbReference type="Proteomes" id="UP000790709">
    <property type="component" value="Unassembled WGS sequence"/>
</dbReference>
<sequence>MNSSAADHADNADFSGYDEERDPKKVRLDVPEVTSSDAGKEPPKPDRLTTLPMELLAEVLMDTNSPRCVLSVARCSKYFCATLVSNPASDFIWRSVRNTCKPQALPDPTPNFSEAAYAAFLFDDGFCEVCRERTRAMYVSFALRIRLCTRPQCRTTFKTESLATASSSAFNGDLRQVTWAPSVESSRCFSPLLLVHSDWPTYDQVMMRQTDWMRFVTEYTAFSGDSPSPEILKLCHRRIKQLPQVMTLAVALSRWKQQYEAMHLLIKTQNDMFAKVLAKREGWELHDLLNCQAYGSLQRHKTKVLEEIKAGDVSVIRADIEAQLLRMKEGRQRRINEDSYRRRRADVEQHYNRLKSGGDIILPTLAEFRKLPVMKVMVGKLSSASTGVAGELKSSPLIRELIRDDLKKWTESVRATLSITLGCPEWKSASKTRLHPLDRLTARFKCKKCDKVAKRYSVDGCLDFAGVCAHQCPHLNKKEAAKYVWSPDQFVKDEKVAVVISRVLVLCGASEDDKGSSEVVHALGPRIRCLSCEAFIVMDFRSVAGHAQRHDDMQVELLPETVGAAVPTDPFESGLCAKLMDLGHKARKMQGLQNYRCRHCLQIGAVLSRGSDQAAPDLYGVGTGTSESSGKGVGKKVKLFDFNALRSHMKAKHKIEVLRDEDFFCHSPLDWEKCSAGDAG</sequence>
<accession>A0ACB8BD88</accession>
<gene>
    <name evidence="1" type="ORF">BV22DRAFT_1131164</name>
</gene>
<evidence type="ECO:0000313" key="2">
    <source>
        <dbReference type="Proteomes" id="UP000790709"/>
    </source>
</evidence>
<dbReference type="EMBL" id="MU266473">
    <property type="protein sequence ID" value="KAH7922757.1"/>
    <property type="molecule type" value="Genomic_DNA"/>
</dbReference>
<name>A0ACB8BD88_9AGAM</name>
<comment type="caution">
    <text evidence="1">The sequence shown here is derived from an EMBL/GenBank/DDBJ whole genome shotgun (WGS) entry which is preliminary data.</text>
</comment>
<organism evidence="1 2">
    <name type="scientific">Leucogyrophana mollusca</name>
    <dbReference type="NCBI Taxonomy" id="85980"/>
    <lineage>
        <taxon>Eukaryota</taxon>
        <taxon>Fungi</taxon>
        <taxon>Dikarya</taxon>
        <taxon>Basidiomycota</taxon>
        <taxon>Agaricomycotina</taxon>
        <taxon>Agaricomycetes</taxon>
        <taxon>Agaricomycetidae</taxon>
        <taxon>Boletales</taxon>
        <taxon>Boletales incertae sedis</taxon>
        <taxon>Leucogyrophana</taxon>
    </lineage>
</organism>
<reference evidence="1" key="1">
    <citation type="journal article" date="2021" name="New Phytol.">
        <title>Evolutionary innovations through gain and loss of genes in the ectomycorrhizal Boletales.</title>
        <authorList>
            <person name="Wu G."/>
            <person name="Miyauchi S."/>
            <person name="Morin E."/>
            <person name="Kuo A."/>
            <person name="Drula E."/>
            <person name="Varga T."/>
            <person name="Kohler A."/>
            <person name="Feng B."/>
            <person name="Cao Y."/>
            <person name="Lipzen A."/>
            <person name="Daum C."/>
            <person name="Hundley H."/>
            <person name="Pangilinan J."/>
            <person name="Johnson J."/>
            <person name="Barry K."/>
            <person name="LaButti K."/>
            <person name="Ng V."/>
            <person name="Ahrendt S."/>
            <person name="Min B."/>
            <person name="Choi I.G."/>
            <person name="Park H."/>
            <person name="Plett J.M."/>
            <person name="Magnuson J."/>
            <person name="Spatafora J.W."/>
            <person name="Nagy L.G."/>
            <person name="Henrissat B."/>
            <person name="Grigoriev I.V."/>
            <person name="Yang Z.L."/>
            <person name="Xu J."/>
            <person name="Martin F.M."/>
        </authorList>
    </citation>
    <scope>NUCLEOTIDE SEQUENCE</scope>
    <source>
        <strain evidence="1">KUC20120723A-06</strain>
    </source>
</reference>
<protein>
    <submittedName>
        <fullName evidence="1">Uncharacterized protein</fullName>
    </submittedName>
</protein>
<evidence type="ECO:0000313" key="1">
    <source>
        <dbReference type="EMBL" id="KAH7922757.1"/>
    </source>
</evidence>